<dbReference type="PRINTS" id="PR00368">
    <property type="entry name" value="FADPNR"/>
</dbReference>
<dbReference type="InterPro" id="IPR036188">
    <property type="entry name" value="FAD/NAD-bd_sf"/>
</dbReference>
<dbReference type="FunFam" id="3.30.390.30:FF:000001">
    <property type="entry name" value="Dihydrolipoyl dehydrogenase"/>
    <property type="match status" value="1"/>
</dbReference>
<evidence type="ECO:0000256" key="13">
    <source>
        <dbReference type="PIRSR" id="PIRSR000350-3"/>
    </source>
</evidence>
<name>A0AA37V8I5_9BACT</name>
<dbReference type="RefSeq" id="WP_284352251.1">
    <property type="nucleotide sequence ID" value="NZ_BRXS01000007.1"/>
</dbReference>
<comment type="function">
    <text evidence="1">Conversion of NADPH, generated by peripheral catabolic pathways, to NADH, which can enter the respiratory chain for energy generation.</text>
</comment>
<dbReference type="EMBL" id="BRXS01000007">
    <property type="protein sequence ID" value="GLC27821.1"/>
    <property type="molecule type" value="Genomic_DNA"/>
</dbReference>
<dbReference type="InterPro" id="IPR050151">
    <property type="entry name" value="Class-I_Pyr_Nuc-Dis_Oxidored"/>
</dbReference>
<sequence length="473" mass="50747">METGTAEATADATYDYDLVVIGSGPAGQKGAIAAAKRGERVAIVDRHEMVGGVCLHTGTIPSKTVREAILHLSGFRQRLHYGRDYVVSERISARDLAHRVQAVVTREVEVVRNQLRRNGVTTLAGTARFVDPHTVEVTEADGTPERVRGARILIACGTRAARSPQIPLDGVRIFDADQLPALAELPRELIVVGAGVIGLEYASMFTALDIKVTIIDQRPTLLDFVDRELIEALGYHMRRRGATFRLGETVASVGVDAQGRVEAVLDSGKKVRGQALLYTVGRQSNADLLNLDAAGLTADARGRIAVDECYRTGVPHIAAAGDVIGFPSLASSSAEQGRLASAHLFGAPRRATPAELLPYGIYTVPEMSMVGRTEQELTAARIPYEVGIAKYEELAKGQIVGDDTGMLKLLFDPTSLRLLGVHVIGEGATELIHIGQAVLALGGTIEYFRDTVFNYPTLAEAYKVAAHAGLNRL</sequence>
<evidence type="ECO:0000256" key="1">
    <source>
        <dbReference type="ARBA" id="ARBA00002842"/>
    </source>
</evidence>
<feature type="binding site" evidence="13">
    <location>
        <position position="63"/>
    </location>
    <ligand>
        <name>FAD</name>
        <dbReference type="ChEBI" id="CHEBI:57692"/>
    </ligand>
</feature>
<evidence type="ECO:0000256" key="6">
    <source>
        <dbReference type="ARBA" id="ARBA00022490"/>
    </source>
</evidence>
<feature type="domain" description="FAD/NAD(P)-binding" evidence="15">
    <location>
        <begin position="16"/>
        <end position="337"/>
    </location>
</feature>
<evidence type="ECO:0000259" key="14">
    <source>
        <dbReference type="Pfam" id="PF02852"/>
    </source>
</evidence>
<evidence type="ECO:0000313" key="17">
    <source>
        <dbReference type="Proteomes" id="UP001161325"/>
    </source>
</evidence>
<dbReference type="Pfam" id="PF07992">
    <property type="entry name" value="Pyr_redox_2"/>
    <property type="match status" value="1"/>
</dbReference>
<keyword evidence="13" id="KW-0547">Nucleotide-binding</keyword>
<keyword evidence="11 13" id="KW-0520">NAD</keyword>
<evidence type="ECO:0000256" key="10">
    <source>
        <dbReference type="ARBA" id="ARBA00023002"/>
    </source>
</evidence>
<evidence type="ECO:0000256" key="3">
    <source>
        <dbReference type="ARBA" id="ARBA00007532"/>
    </source>
</evidence>
<dbReference type="Gene3D" id="3.30.390.30">
    <property type="match status" value="1"/>
</dbReference>
<dbReference type="PRINTS" id="PR00411">
    <property type="entry name" value="PNDRDTASEI"/>
</dbReference>
<dbReference type="GO" id="GO:0006103">
    <property type="term" value="P:2-oxoglutarate metabolic process"/>
    <property type="evidence" value="ECO:0007669"/>
    <property type="project" value="TreeGrafter"/>
</dbReference>
<evidence type="ECO:0000256" key="2">
    <source>
        <dbReference type="ARBA" id="ARBA00004496"/>
    </source>
</evidence>
<dbReference type="Pfam" id="PF02852">
    <property type="entry name" value="Pyr_redox_dim"/>
    <property type="match status" value="1"/>
</dbReference>
<comment type="caution">
    <text evidence="16">The sequence shown here is derived from an EMBL/GenBank/DDBJ whole genome shotgun (WGS) entry which is preliminary data.</text>
</comment>
<dbReference type="InterPro" id="IPR001100">
    <property type="entry name" value="Pyr_nuc-diS_OxRdtase"/>
</dbReference>
<evidence type="ECO:0000256" key="9">
    <source>
        <dbReference type="ARBA" id="ARBA00022857"/>
    </source>
</evidence>
<dbReference type="InterPro" id="IPR016156">
    <property type="entry name" value="FAD/NAD-linked_Rdtase_dimer_sf"/>
</dbReference>
<dbReference type="Gene3D" id="3.50.50.60">
    <property type="entry name" value="FAD/NAD(P)-binding domain"/>
    <property type="match status" value="2"/>
</dbReference>
<dbReference type="SUPFAM" id="SSF51905">
    <property type="entry name" value="FAD/NAD(P)-binding domain"/>
    <property type="match status" value="1"/>
</dbReference>
<evidence type="ECO:0000256" key="11">
    <source>
        <dbReference type="ARBA" id="ARBA00023027"/>
    </source>
</evidence>
<feature type="binding site" evidence="13">
    <location>
        <begin position="193"/>
        <end position="200"/>
    </location>
    <ligand>
        <name>NAD(+)</name>
        <dbReference type="ChEBI" id="CHEBI:57540"/>
    </ligand>
</feature>
<evidence type="ECO:0000256" key="12">
    <source>
        <dbReference type="ARBA" id="ARBA00031183"/>
    </source>
</evidence>
<protein>
    <recommendedName>
        <fullName evidence="5">Soluble pyridine nucleotide transhydrogenase</fullName>
        <ecNumber evidence="4">1.6.1.1</ecNumber>
    </recommendedName>
    <alternativeName>
        <fullName evidence="12">NAD(P)(+) transhydrogenase [B-specific]</fullName>
    </alternativeName>
</protein>
<keyword evidence="7" id="KW-0285">Flavoprotein</keyword>
<evidence type="ECO:0000256" key="7">
    <source>
        <dbReference type="ARBA" id="ARBA00022630"/>
    </source>
</evidence>
<gene>
    <name evidence="16" type="primary">udhA</name>
    <name evidence="16" type="ORF">rosag_43340</name>
</gene>
<dbReference type="InterPro" id="IPR023753">
    <property type="entry name" value="FAD/NAD-binding_dom"/>
</dbReference>
<dbReference type="Proteomes" id="UP001161325">
    <property type="component" value="Unassembled WGS sequence"/>
</dbReference>
<evidence type="ECO:0000256" key="8">
    <source>
        <dbReference type="ARBA" id="ARBA00022827"/>
    </source>
</evidence>
<comment type="similarity">
    <text evidence="3">Belongs to the class-I pyridine nucleotide-disulfide oxidoreductase family.</text>
</comment>
<evidence type="ECO:0000313" key="16">
    <source>
        <dbReference type="EMBL" id="GLC27821.1"/>
    </source>
</evidence>
<dbReference type="NCBIfam" id="NF003585">
    <property type="entry name" value="PRK05249.1"/>
    <property type="match status" value="1"/>
</dbReference>
<evidence type="ECO:0000256" key="4">
    <source>
        <dbReference type="ARBA" id="ARBA00012772"/>
    </source>
</evidence>
<proteinExistence type="inferred from homology"/>
<dbReference type="AlphaFoldDB" id="A0AA37V8I5"/>
<reference evidence="16" key="1">
    <citation type="submission" date="2022-08" db="EMBL/GenBank/DDBJ databases">
        <title>Draft genome sequencing of Roseisolibacter agri AW1220.</title>
        <authorList>
            <person name="Tobiishi Y."/>
            <person name="Tonouchi A."/>
        </authorList>
    </citation>
    <scope>NUCLEOTIDE SEQUENCE</scope>
    <source>
        <strain evidence="16">AW1220</strain>
    </source>
</reference>
<dbReference type="EC" id="1.6.1.1" evidence="4"/>
<keyword evidence="6" id="KW-0963">Cytoplasm</keyword>
<accession>A0AA37V8I5</accession>
<dbReference type="PANTHER" id="PTHR22912">
    <property type="entry name" value="DISULFIDE OXIDOREDUCTASE"/>
    <property type="match status" value="1"/>
</dbReference>
<feature type="binding site" evidence="13">
    <location>
        <position position="281"/>
    </location>
    <ligand>
        <name>NAD(+)</name>
        <dbReference type="ChEBI" id="CHEBI:57540"/>
    </ligand>
</feature>
<dbReference type="PANTHER" id="PTHR22912:SF93">
    <property type="entry name" value="SOLUBLE PYRIDINE NUCLEOTIDE TRANSHYDROGENASE"/>
    <property type="match status" value="1"/>
</dbReference>
<feature type="domain" description="Pyridine nucleotide-disulphide oxidoreductase dimerisation" evidence="14">
    <location>
        <begin position="358"/>
        <end position="465"/>
    </location>
</feature>
<evidence type="ECO:0000259" key="15">
    <source>
        <dbReference type="Pfam" id="PF07992"/>
    </source>
</evidence>
<feature type="binding site" evidence="13">
    <location>
        <position position="322"/>
    </location>
    <ligand>
        <name>FAD</name>
        <dbReference type="ChEBI" id="CHEBI:57692"/>
    </ligand>
</feature>
<keyword evidence="17" id="KW-1185">Reference proteome</keyword>
<dbReference type="GO" id="GO:0050660">
    <property type="term" value="F:flavin adenine dinucleotide binding"/>
    <property type="evidence" value="ECO:0007669"/>
    <property type="project" value="TreeGrafter"/>
</dbReference>
<dbReference type="InterPro" id="IPR004099">
    <property type="entry name" value="Pyr_nucl-diS_OxRdtase_dimer"/>
</dbReference>
<comment type="subcellular location">
    <subcellularLocation>
        <location evidence="2">Cytoplasm</location>
    </subcellularLocation>
</comment>
<dbReference type="GO" id="GO:0004148">
    <property type="term" value="F:dihydrolipoyl dehydrogenase (NADH) activity"/>
    <property type="evidence" value="ECO:0007669"/>
    <property type="project" value="TreeGrafter"/>
</dbReference>
<keyword evidence="8 13" id="KW-0274">FAD</keyword>
<dbReference type="SUPFAM" id="SSF55424">
    <property type="entry name" value="FAD/NAD-linked reductases, dimerisation (C-terminal) domain"/>
    <property type="match status" value="1"/>
</dbReference>
<comment type="cofactor">
    <cofactor evidence="13">
        <name>FAD</name>
        <dbReference type="ChEBI" id="CHEBI:57692"/>
    </cofactor>
    <text evidence="13">Binds 1 FAD per subunit.</text>
</comment>
<dbReference type="GO" id="GO:0005829">
    <property type="term" value="C:cytosol"/>
    <property type="evidence" value="ECO:0007669"/>
    <property type="project" value="TreeGrafter"/>
</dbReference>
<keyword evidence="9" id="KW-0521">NADP</keyword>
<dbReference type="GO" id="GO:0003957">
    <property type="term" value="F:NAD(P)+ transhydrogenase (Si-specific) activity"/>
    <property type="evidence" value="ECO:0007669"/>
    <property type="project" value="UniProtKB-EC"/>
</dbReference>
<evidence type="ECO:0000256" key="5">
    <source>
        <dbReference type="ARBA" id="ARBA00016603"/>
    </source>
</evidence>
<keyword evidence="10" id="KW-0560">Oxidoreductase</keyword>
<organism evidence="16 17">
    <name type="scientific">Roseisolibacter agri</name>
    <dbReference type="NCBI Taxonomy" id="2014610"/>
    <lineage>
        <taxon>Bacteria</taxon>
        <taxon>Pseudomonadati</taxon>
        <taxon>Gemmatimonadota</taxon>
        <taxon>Gemmatimonadia</taxon>
        <taxon>Gemmatimonadales</taxon>
        <taxon>Gemmatimonadaceae</taxon>
        <taxon>Roseisolibacter</taxon>
    </lineage>
</organism>
<dbReference type="PIRSF" id="PIRSF000350">
    <property type="entry name" value="Mercury_reductase_MerA"/>
    <property type="match status" value="1"/>
</dbReference>